<dbReference type="UniPathway" id="UPA00222"/>
<protein>
    <recommendedName>
        <fullName evidence="5">ceramide glucosyltransferase</fullName>
        <ecNumber evidence="5">2.4.1.80</ecNumber>
    </recommendedName>
</protein>
<dbReference type="Pfam" id="PF13506">
    <property type="entry name" value="Glyco_transf_21"/>
    <property type="match status" value="1"/>
</dbReference>
<feature type="transmembrane region" description="Helical" evidence="16">
    <location>
        <begin position="465"/>
        <end position="486"/>
    </location>
</feature>
<keyword evidence="13 16" id="KW-0472">Membrane</keyword>
<organism evidence="17">
    <name type="scientific">Rhipicephalus appendiculatus</name>
    <name type="common">Brown ear tick</name>
    <dbReference type="NCBI Taxonomy" id="34631"/>
    <lineage>
        <taxon>Eukaryota</taxon>
        <taxon>Metazoa</taxon>
        <taxon>Ecdysozoa</taxon>
        <taxon>Arthropoda</taxon>
        <taxon>Chelicerata</taxon>
        <taxon>Arachnida</taxon>
        <taxon>Acari</taxon>
        <taxon>Parasitiformes</taxon>
        <taxon>Ixodida</taxon>
        <taxon>Ixodoidea</taxon>
        <taxon>Ixodidae</taxon>
        <taxon>Rhipicephalinae</taxon>
        <taxon>Rhipicephalus</taxon>
        <taxon>Rhipicephalus</taxon>
    </lineage>
</organism>
<evidence type="ECO:0000256" key="6">
    <source>
        <dbReference type="ARBA" id="ARBA00022516"/>
    </source>
</evidence>
<comment type="subcellular location">
    <subcellularLocation>
        <location evidence="1">Golgi apparatus membrane</location>
        <topology evidence="1">Multi-pass membrane protein</topology>
    </subcellularLocation>
</comment>
<evidence type="ECO:0000256" key="2">
    <source>
        <dbReference type="ARBA" id="ARBA00004760"/>
    </source>
</evidence>
<keyword evidence="9 16" id="KW-0812">Transmembrane</keyword>
<sequence length="544" mass="60839">MRPYSEHAAAAARWWLPPTSRRRPRDSRPLDVGRVLIWASPLSPRIKLTPLHPVAGQRYAGTATTTTTAPGETVVCYGSPHTAQGDDGDAALLATPTPDGSDALEVRPPPALAVADPEYASTQTSPARGDATSARRRASAAAARGGVSKMALLFYTLYGFAIIFFAGWWFVWLLHLLAIFNGKMKLHKKKALPPLEVPLPGVSIIKPLTGVDPNLFSNLESFFTMNYPQFELLFCIQDEGDPSIMLVRRLMEKHPLVDARVFVGGCPVGVNPKINNMQPGYEAAKYELILISDSGIRMKEDTLLDMVLTMADDVALVHQMPFACDRKGFPAILEKVYFGTAHARIYLAADFLRINCATGMSALMRKKLLDEVGGIRAFGHYLAEDFFFAKSFEDRGWKIRISSQPAWQNSGLCEVGLFQTRVARWAKLRFAMVPHTMLLEPLSECMLLGALVAWATSFLFQWDAFAVYLLHLLLWFLLDWMLLSVVQNGLLPFNKWEFVVAWTFRECGALYLFLHALWNPTIRWRAGLYRLRWGGTVEVVKPDS</sequence>
<evidence type="ECO:0000256" key="12">
    <source>
        <dbReference type="ARBA" id="ARBA00023098"/>
    </source>
</evidence>
<keyword evidence="10 16" id="KW-1133">Transmembrane helix</keyword>
<evidence type="ECO:0000256" key="10">
    <source>
        <dbReference type="ARBA" id="ARBA00022989"/>
    </source>
</evidence>
<dbReference type="EC" id="2.4.1.80" evidence="5"/>
<keyword evidence="6" id="KW-0444">Lipid biosynthesis</keyword>
<dbReference type="GO" id="GO:0008120">
    <property type="term" value="F:ceramide glucosyltransferase activity"/>
    <property type="evidence" value="ECO:0007669"/>
    <property type="project" value="UniProtKB-EC"/>
</dbReference>
<evidence type="ECO:0000313" key="17">
    <source>
        <dbReference type="EMBL" id="JAP81257.1"/>
    </source>
</evidence>
<keyword evidence="7" id="KW-0328">Glycosyltransferase</keyword>
<dbReference type="InterPro" id="IPR025993">
    <property type="entry name" value="Ceramide_glucosylTrfase"/>
</dbReference>
<feature type="transmembrane region" description="Helical" evidence="16">
    <location>
        <begin position="498"/>
        <end position="518"/>
    </location>
</feature>
<comment type="catalytic activity">
    <reaction evidence="14">
        <text>UDP-alpha-D-xylose + an N-acylsphing-4-enine = a beta-D-xylosyl-(1&lt;-&gt;1')-N-acylsphing-4-enine + UDP + H(+)</text>
        <dbReference type="Rhea" id="RHEA:70243"/>
        <dbReference type="ChEBI" id="CHEBI:15378"/>
        <dbReference type="ChEBI" id="CHEBI:52639"/>
        <dbReference type="ChEBI" id="CHEBI:57632"/>
        <dbReference type="ChEBI" id="CHEBI:58223"/>
        <dbReference type="ChEBI" id="CHEBI:189068"/>
    </reaction>
    <physiologicalReaction direction="left-to-right" evidence="14">
        <dbReference type="Rhea" id="RHEA:70244"/>
    </physiologicalReaction>
</comment>
<evidence type="ECO:0000256" key="3">
    <source>
        <dbReference type="ARBA" id="ARBA00004991"/>
    </source>
</evidence>
<evidence type="ECO:0000256" key="16">
    <source>
        <dbReference type="SAM" id="Phobius"/>
    </source>
</evidence>
<accession>A0A131YQP2</accession>
<dbReference type="PANTHER" id="PTHR12726">
    <property type="entry name" value="CERAMIDE GLUCOSYLTRANSFERASE"/>
    <property type="match status" value="1"/>
</dbReference>
<keyword evidence="8 17" id="KW-0808">Transferase</keyword>
<evidence type="ECO:0000256" key="11">
    <source>
        <dbReference type="ARBA" id="ARBA00023034"/>
    </source>
</evidence>
<dbReference type="EMBL" id="GEDV01007300">
    <property type="protein sequence ID" value="JAP81257.1"/>
    <property type="molecule type" value="Transcribed_RNA"/>
</dbReference>
<evidence type="ECO:0000256" key="5">
    <source>
        <dbReference type="ARBA" id="ARBA00012699"/>
    </source>
</evidence>
<dbReference type="FunFam" id="3.90.550.10:FF:000041">
    <property type="entry name" value="UDP-glucose ceramide glucosyltransferase"/>
    <property type="match status" value="1"/>
</dbReference>
<comment type="catalytic activity">
    <reaction evidence="15">
        <text>N-(9Z-octadecenoyl)-sphing-4-enine + UDP-alpha-D-xylose = beta-D-xylosyl-(1&lt;-&gt;1')-N-(9Z-octadecenoyl)-sphing-4-enine + UDP + H(+)</text>
        <dbReference type="Rhea" id="RHEA:70247"/>
        <dbReference type="ChEBI" id="CHEBI:15378"/>
        <dbReference type="ChEBI" id="CHEBI:57632"/>
        <dbReference type="ChEBI" id="CHEBI:58223"/>
        <dbReference type="ChEBI" id="CHEBI:77996"/>
        <dbReference type="ChEBI" id="CHEBI:189081"/>
    </reaction>
    <physiologicalReaction direction="left-to-right" evidence="15">
        <dbReference type="Rhea" id="RHEA:70248"/>
    </physiologicalReaction>
</comment>
<dbReference type="PANTHER" id="PTHR12726:SF0">
    <property type="entry name" value="CERAMIDE GLUCOSYLTRANSFERASE"/>
    <property type="match status" value="1"/>
</dbReference>
<comment type="pathway">
    <text evidence="2">Lipid metabolism; sphingolipid metabolism.</text>
</comment>
<keyword evidence="11" id="KW-0333">Golgi apparatus</keyword>
<dbReference type="InterPro" id="IPR029044">
    <property type="entry name" value="Nucleotide-diphossugar_trans"/>
</dbReference>
<evidence type="ECO:0000256" key="15">
    <source>
        <dbReference type="ARBA" id="ARBA00048104"/>
    </source>
</evidence>
<comment type="pathway">
    <text evidence="3">Sphingolipid metabolism.</text>
</comment>
<dbReference type="GO" id="GO:0000139">
    <property type="term" value="C:Golgi membrane"/>
    <property type="evidence" value="ECO:0007669"/>
    <property type="project" value="UniProtKB-SubCell"/>
</dbReference>
<name>A0A131YQP2_RHIAP</name>
<dbReference type="SUPFAM" id="SSF53448">
    <property type="entry name" value="Nucleotide-diphospho-sugar transferases"/>
    <property type="match status" value="1"/>
</dbReference>
<evidence type="ECO:0000256" key="7">
    <source>
        <dbReference type="ARBA" id="ARBA00022676"/>
    </source>
</evidence>
<evidence type="ECO:0000256" key="9">
    <source>
        <dbReference type="ARBA" id="ARBA00022692"/>
    </source>
</evidence>
<evidence type="ECO:0000256" key="8">
    <source>
        <dbReference type="ARBA" id="ARBA00022679"/>
    </source>
</evidence>
<feature type="transmembrane region" description="Helical" evidence="16">
    <location>
        <begin position="152"/>
        <end position="180"/>
    </location>
</feature>
<feature type="transmembrane region" description="Helical" evidence="16">
    <location>
        <begin position="437"/>
        <end position="459"/>
    </location>
</feature>
<reference evidence="17" key="1">
    <citation type="journal article" date="2016" name="Ticks Tick Borne Dis.">
        <title>De novo assembly and annotation of the salivary gland transcriptome of Rhipicephalus appendiculatus male and female ticks during blood feeding.</title>
        <authorList>
            <person name="de Castro M.H."/>
            <person name="de Klerk D."/>
            <person name="Pienaar R."/>
            <person name="Latif A.A."/>
            <person name="Rees D.J."/>
            <person name="Mans B.J."/>
        </authorList>
    </citation>
    <scope>NUCLEOTIDE SEQUENCE</scope>
    <source>
        <tissue evidence="17">Salivary glands</tissue>
    </source>
</reference>
<comment type="similarity">
    <text evidence="4">Belongs to the glycosyltransferase 2 family.</text>
</comment>
<keyword evidence="12" id="KW-0443">Lipid metabolism</keyword>
<evidence type="ECO:0000256" key="4">
    <source>
        <dbReference type="ARBA" id="ARBA00006739"/>
    </source>
</evidence>
<evidence type="ECO:0000256" key="13">
    <source>
        <dbReference type="ARBA" id="ARBA00023136"/>
    </source>
</evidence>
<dbReference type="CDD" id="cd02520">
    <property type="entry name" value="Glucosylceramide_synthase"/>
    <property type="match status" value="1"/>
</dbReference>
<evidence type="ECO:0000256" key="14">
    <source>
        <dbReference type="ARBA" id="ARBA00047869"/>
    </source>
</evidence>
<evidence type="ECO:0000256" key="1">
    <source>
        <dbReference type="ARBA" id="ARBA00004653"/>
    </source>
</evidence>
<dbReference type="Gene3D" id="3.90.550.10">
    <property type="entry name" value="Spore Coat Polysaccharide Biosynthesis Protein SpsA, Chain A"/>
    <property type="match status" value="1"/>
</dbReference>
<dbReference type="GO" id="GO:0006679">
    <property type="term" value="P:glucosylceramide biosynthetic process"/>
    <property type="evidence" value="ECO:0007669"/>
    <property type="project" value="TreeGrafter"/>
</dbReference>
<dbReference type="AlphaFoldDB" id="A0A131YQP2"/>
<proteinExistence type="inferred from homology"/>